<proteinExistence type="predicted"/>
<dbReference type="PRINTS" id="PR00111">
    <property type="entry name" value="ABHYDROLASE"/>
</dbReference>
<dbReference type="InterPro" id="IPR029058">
    <property type="entry name" value="AB_hydrolase_fold"/>
</dbReference>
<keyword evidence="3" id="KW-1185">Reference proteome</keyword>
<dbReference type="GO" id="GO:0016787">
    <property type="term" value="F:hydrolase activity"/>
    <property type="evidence" value="ECO:0007669"/>
    <property type="project" value="UniProtKB-KW"/>
</dbReference>
<organism evidence="2 3">
    <name type="scientific">Profundicola chukchiensis</name>
    <dbReference type="NCBI Taxonomy" id="2961959"/>
    <lineage>
        <taxon>Bacteria</taxon>
        <taxon>Pseudomonadati</taxon>
        <taxon>Bacteroidota</taxon>
        <taxon>Flavobacteriia</taxon>
        <taxon>Flavobacteriales</taxon>
        <taxon>Weeksellaceae</taxon>
        <taxon>Profundicola</taxon>
    </lineage>
</organism>
<dbReference type="RefSeq" id="WP_304420217.1">
    <property type="nucleotide sequence ID" value="NZ_JANCMU010000001.1"/>
</dbReference>
<gene>
    <name evidence="2" type="ORF">NMK71_04425</name>
</gene>
<dbReference type="InterPro" id="IPR000073">
    <property type="entry name" value="AB_hydrolase_1"/>
</dbReference>
<evidence type="ECO:0000259" key="1">
    <source>
        <dbReference type="Pfam" id="PF00561"/>
    </source>
</evidence>
<dbReference type="AlphaFoldDB" id="A0A9X4MVH5"/>
<dbReference type="SUPFAM" id="SSF53474">
    <property type="entry name" value="alpha/beta-Hydrolases"/>
    <property type="match status" value="1"/>
</dbReference>
<dbReference type="GO" id="GO:0016020">
    <property type="term" value="C:membrane"/>
    <property type="evidence" value="ECO:0007669"/>
    <property type="project" value="TreeGrafter"/>
</dbReference>
<dbReference type="Pfam" id="PF00561">
    <property type="entry name" value="Abhydrolase_1"/>
    <property type="match status" value="1"/>
</dbReference>
<keyword evidence="2" id="KW-0378">Hydrolase</keyword>
<evidence type="ECO:0000313" key="3">
    <source>
        <dbReference type="Proteomes" id="UP001152599"/>
    </source>
</evidence>
<dbReference type="InterPro" id="IPR050266">
    <property type="entry name" value="AB_hydrolase_sf"/>
</dbReference>
<name>A0A9X4MVH5_9FLAO</name>
<comment type="caution">
    <text evidence="2">The sequence shown here is derived from an EMBL/GenBank/DDBJ whole genome shotgun (WGS) entry which is preliminary data.</text>
</comment>
<dbReference type="PANTHER" id="PTHR43798">
    <property type="entry name" value="MONOACYLGLYCEROL LIPASE"/>
    <property type="match status" value="1"/>
</dbReference>
<accession>A0A9X4MVH5</accession>
<evidence type="ECO:0000313" key="2">
    <source>
        <dbReference type="EMBL" id="MDG4945651.1"/>
    </source>
</evidence>
<dbReference type="PANTHER" id="PTHR43798:SF20">
    <property type="entry name" value="2-SUCCINYL-6-HYDROXY-2,4-CYCLOHEXADIENE-1-CARBOXYLATE SYNTHASE-RELATED"/>
    <property type="match status" value="1"/>
</dbReference>
<dbReference type="EMBL" id="JANCMU010000001">
    <property type="protein sequence ID" value="MDG4945651.1"/>
    <property type="molecule type" value="Genomic_DNA"/>
</dbReference>
<feature type="domain" description="AB hydrolase-1" evidence="1">
    <location>
        <begin position="11"/>
        <end position="237"/>
    </location>
</feature>
<reference evidence="2" key="1">
    <citation type="submission" date="2022-07" db="EMBL/GenBank/DDBJ databases">
        <title>Description and genome-wide analysis of Profundicola chukchiensis gen. nov., sp. nov., marine bacteria isolated from bottom sediments of the Chukchi Sea.</title>
        <authorList>
            <person name="Romanenko L."/>
            <person name="Otstavnykh N."/>
            <person name="Kurilenko V."/>
            <person name="Eremeev V."/>
            <person name="Velansky P."/>
            <person name="Mikhailov V."/>
            <person name="Isaeva M."/>
        </authorList>
    </citation>
    <scope>NUCLEOTIDE SEQUENCE</scope>
    <source>
        <strain evidence="2">KMM 9713</strain>
    </source>
</reference>
<dbReference type="Gene3D" id="3.40.50.1820">
    <property type="entry name" value="alpha/beta hydrolase"/>
    <property type="match status" value="1"/>
</dbReference>
<protein>
    <submittedName>
        <fullName evidence="2">Alpha/beta hydrolase</fullName>
    </submittedName>
</protein>
<sequence length="251" mass="28388">MMKFKDIGKGKPVVLLHGFLENSKMWDEFAEELSKEYRVISPDLYGHGETASIDEKHTMEMQAAGVVEVLNHLEISSAAFIGHSMGGYISLALARDYTDKVEKLGLFFSSTLPDSEEKKEQRLKAAETAREDKDNFVRIGVKNLFDQNNLSNLRDEIEIARSWAYEMPVDGVTSALKGMRERADTTEVLEKADYPIQIILGEFDGAIDLEEFKKVIPNRENIKLNVLPIGHMGHLEAPKESLEILKSFLKR</sequence>
<dbReference type="Proteomes" id="UP001152599">
    <property type="component" value="Unassembled WGS sequence"/>
</dbReference>